<evidence type="ECO:0008006" key="4">
    <source>
        <dbReference type="Google" id="ProtNLM"/>
    </source>
</evidence>
<feature type="signal peptide" evidence="1">
    <location>
        <begin position="1"/>
        <end position="22"/>
    </location>
</feature>
<accession>A0A6N6VVE4</accession>
<evidence type="ECO:0000313" key="3">
    <source>
        <dbReference type="Proteomes" id="UP000437748"/>
    </source>
</evidence>
<organism evidence="2 3">
    <name type="scientific">Silvanigrella paludirubra</name>
    <dbReference type="NCBI Taxonomy" id="2499159"/>
    <lineage>
        <taxon>Bacteria</taxon>
        <taxon>Pseudomonadati</taxon>
        <taxon>Bdellovibrionota</taxon>
        <taxon>Oligoflexia</taxon>
        <taxon>Silvanigrellales</taxon>
        <taxon>Silvanigrellaceae</taxon>
        <taxon>Silvanigrella</taxon>
    </lineage>
</organism>
<keyword evidence="3" id="KW-1185">Reference proteome</keyword>
<comment type="caution">
    <text evidence="2">The sequence shown here is derived from an EMBL/GenBank/DDBJ whole genome shotgun (WGS) entry which is preliminary data.</text>
</comment>
<gene>
    <name evidence="2" type="ORF">GCL60_10040</name>
</gene>
<reference evidence="2 3" key="1">
    <citation type="submission" date="2019-10" db="EMBL/GenBank/DDBJ databases">
        <title>New species of Slilvanegrellaceae.</title>
        <authorList>
            <person name="Pitt A."/>
            <person name="Hahn M.W."/>
        </authorList>
    </citation>
    <scope>NUCLEOTIDE SEQUENCE [LARGE SCALE GENOMIC DNA]</scope>
    <source>
        <strain evidence="2 3">SP-Ram-0.45-NSY-1</strain>
    </source>
</reference>
<dbReference type="EMBL" id="WFLM01000003">
    <property type="protein sequence ID" value="KAB8039184.1"/>
    <property type="molecule type" value="Genomic_DNA"/>
</dbReference>
<evidence type="ECO:0000313" key="2">
    <source>
        <dbReference type="EMBL" id="KAB8039184.1"/>
    </source>
</evidence>
<evidence type="ECO:0000256" key="1">
    <source>
        <dbReference type="SAM" id="SignalP"/>
    </source>
</evidence>
<dbReference type="RefSeq" id="WP_153420583.1">
    <property type="nucleotide sequence ID" value="NZ_WFLM01000003.1"/>
</dbReference>
<dbReference type="OrthoDB" id="5293969at2"/>
<proteinExistence type="predicted"/>
<sequence>MKKRHRFYFTTMIFFIFLPIQSCITFTNKETVIERSEKDQPEWIQDNWQQNLEKDSVYLIFKKTDIYNLNLGLKQAQSAAILQTSHLIMNKIQKTLLTKLPASSNNSNKKRDSILYELSQVVTSNRLAVVSQPALPKDVYWEYRQRDTDNGPERFYIVWVLLSVPKIDYESALRTTARSLTKSEHSDIVDLGQNILQQMNPH</sequence>
<protein>
    <recommendedName>
        <fullName evidence="4">Lipoprotein</fullName>
    </recommendedName>
</protein>
<dbReference type="AlphaFoldDB" id="A0A6N6VVE4"/>
<feature type="chain" id="PRO_5026724736" description="Lipoprotein" evidence="1">
    <location>
        <begin position="23"/>
        <end position="202"/>
    </location>
</feature>
<dbReference type="Proteomes" id="UP000437748">
    <property type="component" value="Unassembled WGS sequence"/>
</dbReference>
<keyword evidence="1" id="KW-0732">Signal</keyword>
<name>A0A6N6VVE4_9BACT</name>